<gene>
    <name evidence="1" type="ORF">KIW84_013061</name>
</gene>
<name>A0A9D5BJJ6_PEA</name>
<organism evidence="1 2">
    <name type="scientific">Pisum sativum</name>
    <name type="common">Garden pea</name>
    <name type="synonym">Lathyrus oleraceus</name>
    <dbReference type="NCBI Taxonomy" id="3888"/>
    <lineage>
        <taxon>Eukaryota</taxon>
        <taxon>Viridiplantae</taxon>
        <taxon>Streptophyta</taxon>
        <taxon>Embryophyta</taxon>
        <taxon>Tracheophyta</taxon>
        <taxon>Spermatophyta</taxon>
        <taxon>Magnoliopsida</taxon>
        <taxon>eudicotyledons</taxon>
        <taxon>Gunneridae</taxon>
        <taxon>Pentapetalae</taxon>
        <taxon>rosids</taxon>
        <taxon>fabids</taxon>
        <taxon>Fabales</taxon>
        <taxon>Fabaceae</taxon>
        <taxon>Papilionoideae</taxon>
        <taxon>50 kb inversion clade</taxon>
        <taxon>NPAAA clade</taxon>
        <taxon>Hologalegina</taxon>
        <taxon>IRL clade</taxon>
        <taxon>Fabeae</taxon>
        <taxon>Lathyrus</taxon>
    </lineage>
</organism>
<dbReference type="Proteomes" id="UP001058974">
    <property type="component" value="Chromosome 1"/>
</dbReference>
<dbReference type="Gramene" id="Psat01G0306100-T1">
    <property type="protein sequence ID" value="KAI5444642.1"/>
    <property type="gene ID" value="KIW84_013061"/>
</dbReference>
<evidence type="ECO:0000313" key="1">
    <source>
        <dbReference type="EMBL" id="KAI5444642.1"/>
    </source>
</evidence>
<dbReference type="EMBL" id="JAMSHJ010000001">
    <property type="protein sequence ID" value="KAI5444642.1"/>
    <property type="molecule type" value="Genomic_DNA"/>
</dbReference>
<comment type="caution">
    <text evidence="1">The sequence shown here is derived from an EMBL/GenBank/DDBJ whole genome shotgun (WGS) entry which is preliminary data.</text>
</comment>
<evidence type="ECO:0000313" key="2">
    <source>
        <dbReference type="Proteomes" id="UP001058974"/>
    </source>
</evidence>
<dbReference type="AlphaFoldDB" id="A0A9D5BJJ6"/>
<sequence length="147" mass="16712">MKCYFYAVVDIMASKRGRVTRGSSSRTTLTPNALNFPNLKFLSEANADKYLKLVDYHIETNKTIGLESYANVAFSDVDSYTSYIRGKYIDYSSSAINSLLNFQPLPVCALKTYRYEHHVINEAMAQEILGVFCRPEAEWVIERGIAM</sequence>
<reference evidence="1 2" key="1">
    <citation type="journal article" date="2022" name="Nat. Genet.">
        <title>Improved pea reference genome and pan-genome highlight genomic features and evolutionary characteristics.</title>
        <authorList>
            <person name="Yang T."/>
            <person name="Liu R."/>
            <person name="Luo Y."/>
            <person name="Hu S."/>
            <person name="Wang D."/>
            <person name="Wang C."/>
            <person name="Pandey M.K."/>
            <person name="Ge S."/>
            <person name="Xu Q."/>
            <person name="Li N."/>
            <person name="Li G."/>
            <person name="Huang Y."/>
            <person name="Saxena R.K."/>
            <person name="Ji Y."/>
            <person name="Li M."/>
            <person name="Yan X."/>
            <person name="He Y."/>
            <person name="Liu Y."/>
            <person name="Wang X."/>
            <person name="Xiang C."/>
            <person name="Varshney R.K."/>
            <person name="Ding H."/>
            <person name="Gao S."/>
            <person name="Zong X."/>
        </authorList>
    </citation>
    <scope>NUCLEOTIDE SEQUENCE [LARGE SCALE GENOMIC DNA]</scope>
    <source>
        <strain evidence="1 2">cv. Zhongwan 6</strain>
    </source>
</reference>
<proteinExistence type="predicted"/>
<keyword evidence="2" id="KW-1185">Reference proteome</keyword>
<accession>A0A9D5BJJ6</accession>
<protein>
    <submittedName>
        <fullName evidence="1">Uncharacterized protein</fullName>
    </submittedName>
</protein>